<feature type="region of interest" description="Disordered" evidence="5">
    <location>
        <begin position="494"/>
        <end position="529"/>
    </location>
</feature>
<feature type="compositionally biased region" description="Polar residues" evidence="5">
    <location>
        <begin position="301"/>
        <end position="310"/>
    </location>
</feature>
<feature type="compositionally biased region" description="Low complexity" evidence="5">
    <location>
        <begin position="1239"/>
        <end position="1256"/>
    </location>
</feature>
<proteinExistence type="predicted"/>
<feature type="region of interest" description="Disordered" evidence="5">
    <location>
        <begin position="301"/>
        <end position="406"/>
    </location>
</feature>
<keyword evidence="2 4" id="KW-0863">Zinc-finger</keyword>
<feature type="compositionally biased region" description="Low complexity" evidence="5">
    <location>
        <begin position="1023"/>
        <end position="1032"/>
    </location>
</feature>
<dbReference type="PROSITE" id="PS50865">
    <property type="entry name" value="ZF_MYND_2"/>
    <property type="match status" value="1"/>
</dbReference>
<sequence>MIEEQRISISLGTLKQLSLNVEVPVLESEGSIERKIRTVHLLAKYGKRITESPISVRRRKRAARIESSSDEDELPLPKKRNLTKDIDHDDDSHDDEKSHDNNNQPMERAREIEEADVGEQKGTVDNSNKNKSAASASKEVDLSLRKSDVEEFLRSSAYRKYQLFNIQDAIKTIAETLLKVISLRTAIKQGTGDKDAKEAEKVALCQTISLDVFDIFDKFKGRQDNQFRVIIGFTVYQVYEQFRVLWERNKTGKDVQFLWCKMLFNTCLRQSHFAHSSVIEFISKMNHEDYELVKKLTQELANGETSNNKKQTNKRRKSKDLQVDSKKIGLDKPAETDSAPKSTPKSYKTVVGNSEDKSNISQSNKTVENSREMSNISVVTNSVKSNSQSNKPVENNREMSNISGVTNSEPNILNTCGEINDALKTVTVINTLKKPIDTTSNANSTKSPSSIKTIIREKDLVAINRLGINNSIDHHFKKSLDTTTSSNSIESHLNIDQTKSTNHEAETSDDQTKSTCNDEAETSNDQTSNVFIDKTNHANNATISIVTKDKPNNATSNDDTINECTISIVNNVENSNETSDKTRIVTSNAKNDTISTAANIDRSNNVIDKTRLVTNSALTDKTSNAIEDNESDDEIEFLSCVKSTSKPKACVAPHQTNSDLPIPGDGVSSIQIVNVRGGLISYSCILYTGCSDLLQFSDPTRNIVSSKMATALSLPLTPQFNSILATFPVLGVLKQVEKDMNVNSMGIDAEQISIMYKIFFINLVKYYKAWIQCVQDIDKRNEINSYFTCISSLNEDDIESMPDNLAEITADKMSTFVCLKEIVKSKLNIGGTRPCTHAQYTVNAKSSRCQELILIKNSMIVAYKRQTTYEPLRANNMTVCKLPRVKSSLSDDALPEVCLFSLITSVNMLLLFIPDTRTELRHTLTLQHDLAIRTFLASHNIEIALKDKEVARQINIRDKIEHMETLAEYITLVQEESSFAFAQQLSKSSNKSRSLPHWPGDPPPTSQRHVKPQSRPPGSVTTAPGAPSAASSASGLTTKFIVLPGSNDIVPHTGSTIKPMPDLAPINYVPPGQGSPVVSSGGPLVNIGPLINIVRPMNPAVPIVSGGTPQTSNTGTLRYHLTTPRGPPNTHTTGSHTPSSTTQHLRTLRFVPYEMNPNNAAGGSKEASKLRSMMPKPYGSTAPNSASPVPTSSSETSNSTSTAADSSFATPYALSTAPYSSSTATYSSSTAPYASFTEPYASSAPRRPLSSPTSSAQNNPQLTPPPHYRPTTSQGNTGSPQTVSQKPNSSSRAGPGTGPRAVRGGRSPSSRGRGGRGIRLVDPTRLMASHLIAQQDSGGTGGGGVGGDVALGNLLEDLLQDVPCASPSSSNVTHCASCGAPAELQCSGCNNLCYCSAECQLRHWESAHSTQCALSS</sequence>
<reference evidence="7" key="1">
    <citation type="submission" date="2021-05" db="EMBL/GenBank/DDBJ databases">
        <authorList>
            <person name="Alioto T."/>
            <person name="Alioto T."/>
            <person name="Gomez Garrido J."/>
        </authorList>
    </citation>
    <scope>NUCLEOTIDE SEQUENCE</scope>
</reference>
<evidence type="ECO:0000256" key="5">
    <source>
        <dbReference type="SAM" id="MobiDB-lite"/>
    </source>
</evidence>
<feature type="region of interest" description="Disordered" evidence="5">
    <location>
        <begin position="1239"/>
        <end position="1318"/>
    </location>
</feature>
<feature type="domain" description="MYND-type" evidence="6">
    <location>
        <begin position="1375"/>
        <end position="1412"/>
    </location>
</feature>
<feature type="compositionally biased region" description="Basic and acidic residues" evidence="5">
    <location>
        <begin position="319"/>
        <end position="335"/>
    </location>
</feature>
<dbReference type="Gene3D" id="6.10.140.2220">
    <property type="match status" value="1"/>
</dbReference>
<dbReference type="GO" id="GO:0008270">
    <property type="term" value="F:zinc ion binding"/>
    <property type="evidence" value="ECO:0007669"/>
    <property type="project" value="UniProtKB-KW"/>
</dbReference>
<evidence type="ECO:0000256" key="3">
    <source>
        <dbReference type="ARBA" id="ARBA00022833"/>
    </source>
</evidence>
<keyword evidence="1" id="KW-0479">Metal-binding</keyword>
<dbReference type="SUPFAM" id="SSF144232">
    <property type="entry name" value="HIT/MYND zinc finger-like"/>
    <property type="match status" value="1"/>
</dbReference>
<evidence type="ECO:0000259" key="6">
    <source>
        <dbReference type="PROSITE" id="PS50865"/>
    </source>
</evidence>
<feature type="compositionally biased region" description="Basic and acidic residues" evidence="5">
    <location>
        <begin position="501"/>
        <end position="512"/>
    </location>
</feature>
<evidence type="ECO:0000313" key="7">
    <source>
        <dbReference type="EMBL" id="CAG6759444.1"/>
    </source>
</evidence>
<feature type="compositionally biased region" description="Low complexity" evidence="5">
    <location>
        <begin position="1180"/>
        <end position="1206"/>
    </location>
</feature>
<feature type="compositionally biased region" description="Polar residues" evidence="5">
    <location>
        <begin position="1270"/>
        <end position="1292"/>
    </location>
</feature>
<feature type="compositionally biased region" description="Low complexity" evidence="5">
    <location>
        <begin position="1128"/>
        <end position="1144"/>
    </location>
</feature>
<evidence type="ECO:0000256" key="2">
    <source>
        <dbReference type="ARBA" id="ARBA00022771"/>
    </source>
</evidence>
<feature type="region of interest" description="Disordered" evidence="5">
    <location>
        <begin position="55"/>
        <end position="140"/>
    </location>
</feature>
<dbReference type="InterPro" id="IPR051144">
    <property type="entry name" value="Formin_homology_domain"/>
</dbReference>
<dbReference type="PANTHER" id="PTHR45733">
    <property type="entry name" value="FORMIN-J"/>
    <property type="match status" value="1"/>
</dbReference>
<organism evidence="7">
    <name type="scientific">Cacopsylla melanoneura</name>
    <dbReference type="NCBI Taxonomy" id="428564"/>
    <lineage>
        <taxon>Eukaryota</taxon>
        <taxon>Metazoa</taxon>
        <taxon>Ecdysozoa</taxon>
        <taxon>Arthropoda</taxon>
        <taxon>Hexapoda</taxon>
        <taxon>Insecta</taxon>
        <taxon>Pterygota</taxon>
        <taxon>Neoptera</taxon>
        <taxon>Paraneoptera</taxon>
        <taxon>Hemiptera</taxon>
        <taxon>Sternorrhyncha</taxon>
        <taxon>Psylloidea</taxon>
        <taxon>Psyllidae</taxon>
        <taxon>Psyllinae</taxon>
        <taxon>Cacopsylla</taxon>
    </lineage>
</organism>
<feature type="compositionally biased region" description="Basic and acidic residues" evidence="5">
    <location>
        <begin position="82"/>
        <end position="100"/>
    </location>
</feature>
<feature type="compositionally biased region" description="Polar residues" evidence="5">
    <location>
        <begin position="359"/>
        <end position="406"/>
    </location>
</feature>
<dbReference type="EMBL" id="HBUF01552670">
    <property type="protein sequence ID" value="CAG6759444.1"/>
    <property type="molecule type" value="Transcribed_RNA"/>
</dbReference>
<protein>
    <recommendedName>
        <fullName evidence="6">MYND-type domain-containing protein</fullName>
    </recommendedName>
</protein>
<dbReference type="InterPro" id="IPR002893">
    <property type="entry name" value="Znf_MYND"/>
</dbReference>
<accession>A0A8D9A5X0</accession>
<feature type="compositionally biased region" description="Low complexity" evidence="5">
    <location>
        <begin position="126"/>
        <end position="137"/>
    </location>
</feature>
<name>A0A8D9A5X0_9HEMI</name>
<evidence type="ECO:0000256" key="1">
    <source>
        <dbReference type="ARBA" id="ARBA00022723"/>
    </source>
</evidence>
<feature type="compositionally biased region" description="Low complexity" evidence="5">
    <location>
        <begin position="1298"/>
        <end position="1311"/>
    </location>
</feature>
<feature type="region of interest" description="Disordered" evidence="5">
    <location>
        <begin position="988"/>
        <end position="1032"/>
    </location>
</feature>
<keyword evidence="3" id="KW-0862">Zinc</keyword>
<evidence type="ECO:0000256" key="4">
    <source>
        <dbReference type="PROSITE-ProRule" id="PRU00134"/>
    </source>
</evidence>
<dbReference type="Pfam" id="PF01753">
    <property type="entry name" value="zf-MYND"/>
    <property type="match status" value="1"/>
</dbReference>
<feature type="region of interest" description="Disordered" evidence="5">
    <location>
        <begin position="1123"/>
        <end position="1206"/>
    </location>
</feature>
<feature type="compositionally biased region" description="Polar residues" evidence="5">
    <location>
        <begin position="513"/>
        <end position="529"/>
    </location>
</feature>